<feature type="chain" id="PRO_5040409465" description="Lipase" evidence="1">
    <location>
        <begin position="34"/>
        <end position="374"/>
    </location>
</feature>
<name>A0A9P6R4F7_9FUNG</name>
<protein>
    <recommendedName>
        <fullName evidence="4">Lipase</fullName>
    </recommendedName>
</protein>
<reference evidence="2" key="1">
    <citation type="journal article" date="2020" name="Fungal Divers.">
        <title>Resolving the Mortierellaceae phylogeny through synthesis of multi-gene phylogenetics and phylogenomics.</title>
        <authorList>
            <person name="Vandepol N."/>
            <person name="Liber J."/>
            <person name="Desiro A."/>
            <person name="Na H."/>
            <person name="Kennedy M."/>
            <person name="Barry K."/>
            <person name="Grigoriev I.V."/>
            <person name="Miller A.N."/>
            <person name="O'Donnell K."/>
            <person name="Stajich J.E."/>
            <person name="Bonito G."/>
        </authorList>
    </citation>
    <scope>NUCLEOTIDE SEQUENCE</scope>
    <source>
        <strain evidence="2">REB-010B</strain>
    </source>
</reference>
<evidence type="ECO:0008006" key="4">
    <source>
        <dbReference type="Google" id="ProtNLM"/>
    </source>
</evidence>
<dbReference type="InterPro" id="IPR002918">
    <property type="entry name" value="Lipase_EstA/Esterase_EstB"/>
</dbReference>
<evidence type="ECO:0000256" key="1">
    <source>
        <dbReference type="SAM" id="SignalP"/>
    </source>
</evidence>
<dbReference type="Proteomes" id="UP000738325">
    <property type="component" value="Unassembled WGS sequence"/>
</dbReference>
<keyword evidence="3" id="KW-1185">Reference proteome</keyword>
<evidence type="ECO:0000313" key="3">
    <source>
        <dbReference type="Proteomes" id="UP000738325"/>
    </source>
</evidence>
<dbReference type="OrthoDB" id="9974421at2759"/>
<accession>A0A9P6R4F7</accession>
<organism evidence="2 3">
    <name type="scientific">Dissophora globulifera</name>
    <dbReference type="NCBI Taxonomy" id="979702"/>
    <lineage>
        <taxon>Eukaryota</taxon>
        <taxon>Fungi</taxon>
        <taxon>Fungi incertae sedis</taxon>
        <taxon>Mucoromycota</taxon>
        <taxon>Mortierellomycotina</taxon>
        <taxon>Mortierellomycetes</taxon>
        <taxon>Mortierellales</taxon>
        <taxon>Mortierellaceae</taxon>
        <taxon>Dissophora</taxon>
    </lineage>
</organism>
<evidence type="ECO:0000313" key="2">
    <source>
        <dbReference type="EMBL" id="KAG0310107.1"/>
    </source>
</evidence>
<dbReference type="EMBL" id="JAAAIP010001131">
    <property type="protein sequence ID" value="KAG0310107.1"/>
    <property type="molecule type" value="Genomic_DNA"/>
</dbReference>
<proteinExistence type="predicted"/>
<dbReference type="GO" id="GO:0016042">
    <property type="term" value="P:lipid catabolic process"/>
    <property type="evidence" value="ECO:0007669"/>
    <property type="project" value="InterPro"/>
</dbReference>
<feature type="signal peptide" evidence="1">
    <location>
        <begin position="1"/>
        <end position="33"/>
    </location>
</feature>
<comment type="caution">
    <text evidence="2">The sequence shown here is derived from an EMBL/GenBank/DDBJ whole genome shotgun (WGS) entry which is preliminary data.</text>
</comment>
<dbReference type="InterPro" id="IPR029058">
    <property type="entry name" value="AB_hydrolase_fold"/>
</dbReference>
<dbReference type="AlphaFoldDB" id="A0A9P6R4F7"/>
<dbReference type="SUPFAM" id="SSF53474">
    <property type="entry name" value="alpha/beta-Hydrolases"/>
    <property type="match status" value="1"/>
</dbReference>
<dbReference type="Gene3D" id="3.40.50.1820">
    <property type="entry name" value="alpha/beta hydrolase"/>
    <property type="match status" value="1"/>
</dbReference>
<dbReference type="GO" id="GO:0016787">
    <property type="term" value="F:hydrolase activity"/>
    <property type="evidence" value="ECO:0007669"/>
    <property type="project" value="InterPro"/>
</dbReference>
<sequence>MRTCNLVGAVATARVLLLALVLSSSQLHPLTVAAPTLPLAAADSAALASLAPELSRVSAPVSVSVAAARRLQSRQDTAEAIKVEQAEGGDGGGGGGGDSPAALTRFDRNYLAMTPTPGLGYCVFQLKYGQVPGMPQFGGLSDIRESAQELATFVEKVQRLTGAESVDLIAHSEGTVVSRWYLKFLNGGNAVDAFVSVSPVGRGTSLMGLVGVTRMLGWLNNYTDIIRQFCIACVQLIEGSDLLQALYEDGQETVPGVRYLNLVTKHDGMVTPFTSGIMHLPASASYWKKETQNVFSQWIHHLLGGNQDNTDVAVAATEENSDTMESKNLIIEDHCPNDSSHANHFKLFQSAFVLSAADAFFSHHPNLEAAIQCS</sequence>
<keyword evidence="1" id="KW-0732">Signal</keyword>
<dbReference type="Pfam" id="PF01674">
    <property type="entry name" value="Lipase_2"/>
    <property type="match status" value="1"/>
</dbReference>
<gene>
    <name evidence="2" type="ORF">BGZ99_000672</name>
</gene>